<comment type="caution">
    <text evidence="3">The sequence shown here is derived from an EMBL/GenBank/DDBJ whole genome shotgun (WGS) entry which is preliminary data.</text>
</comment>
<protein>
    <submittedName>
        <fullName evidence="3">Serine protease inhibitor</fullName>
    </submittedName>
</protein>
<dbReference type="PROSITE" id="PS00284">
    <property type="entry name" value="SERPIN"/>
    <property type="match status" value="1"/>
</dbReference>
<dbReference type="Proteomes" id="UP000637643">
    <property type="component" value="Unassembled WGS sequence"/>
</dbReference>
<organism evidence="3 4">
    <name type="scientific">Paenibacillus albidus</name>
    <dbReference type="NCBI Taxonomy" id="2041023"/>
    <lineage>
        <taxon>Bacteria</taxon>
        <taxon>Bacillati</taxon>
        <taxon>Bacillota</taxon>
        <taxon>Bacilli</taxon>
        <taxon>Bacillales</taxon>
        <taxon>Paenibacillaceae</taxon>
        <taxon>Paenibacillus</taxon>
    </lineage>
</organism>
<keyword evidence="4" id="KW-1185">Reference proteome</keyword>
<dbReference type="InterPro" id="IPR023795">
    <property type="entry name" value="Serpin_CS"/>
</dbReference>
<dbReference type="GO" id="GO:0005615">
    <property type="term" value="C:extracellular space"/>
    <property type="evidence" value="ECO:0007669"/>
    <property type="project" value="InterPro"/>
</dbReference>
<dbReference type="SMART" id="SM00093">
    <property type="entry name" value="SERPIN"/>
    <property type="match status" value="1"/>
</dbReference>
<dbReference type="AlphaFoldDB" id="A0A917CQQ5"/>
<reference evidence="3" key="1">
    <citation type="journal article" date="2014" name="Int. J. Syst. Evol. Microbiol.">
        <title>Complete genome sequence of Corynebacterium casei LMG S-19264T (=DSM 44701T), isolated from a smear-ripened cheese.</title>
        <authorList>
            <consortium name="US DOE Joint Genome Institute (JGI-PGF)"/>
            <person name="Walter F."/>
            <person name="Albersmeier A."/>
            <person name="Kalinowski J."/>
            <person name="Ruckert C."/>
        </authorList>
    </citation>
    <scope>NUCLEOTIDE SEQUENCE</scope>
    <source>
        <strain evidence="3">CGMCC 1.16134</strain>
    </source>
</reference>
<dbReference type="CDD" id="cd19588">
    <property type="entry name" value="serpin_miropin-like"/>
    <property type="match status" value="1"/>
</dbReference>
<reference evidence="3" key="2">
    <citation type="submission" date="2020-09" db="EMBL/GenBank/DDBJ databases">
        <authorList>
            <person name="Sun Q."/>
            <person name="Zhou Y."/>
        </authorList>
    </citation>
    <scope>NUCLEOTIDE SEQUENCE</scope>
    <source>
        <strain evidence="3">CGMCC 1.16134</strain>
    </source>
</reference>
<dbReference type="InterPro" id="IPR023796">
    <property type="entry name" value="Serpin_dom"/>
</dbReference>
<sequence>MLDSRLVQQTNRLGLELFSQLRKEEAGNLSLSPYSIGTAMALAYNGSDAETSEELGTLLGYAPSEREQLNADHSGMMELLNHTGDGIQLSLANSVWTRKELSLRKDYLQTLQNQYSAEHRTTDLAGAQGVEDINKWVADNTAHKIKDILREPPGNNAVAVLVNAVYFKAGWKKEFNKEKTKPAAFHPAAGPAVQVDMMQQSGSYLYAQSEDWQAVKLPYGEGQMDMLVILPAADFSLEELQTQLKDGAFPGKQGFGERSGEIRLPRFQSGYGTDLKQAVQALGVQHAFDPRTGNFSRMADIPDPIYISRIVHQSWIEVNERGTEAAASTLIDTRAGSAPPVDGPFEMIVDRPFFYAVEDAQTGLWLFLGEIEDPTVTK</sequence>
<dbReference type="PANTHER" id="PTHR11461">
    <property type="entry name" value="SERINE PROTEASE INHIBITOR, SERPIN"/>
    <property type="match status" value="1"/>
</dbReference>
<dbReference type="InterPro" id="IPR000215">
    <property type="entry name" value="Serpin_fam"/>
</dbReference>
<evidence type="ECO:0000256" key="1">
    <source>
        <dbReference type="RuleBase" id="RU000411"/>
    </source>
</evidence>
<dbReference type="Gene3D" id="2.30.39.10">
    <property type="entry name" value="Alpha-1-antitrypsin, domain 1"/>
    <property type="match status" value="1"/>
</dbReference>
<dbReference type="InterPro" id="IPR042185">
    <property type="entry name" value="Serpin_sf_2"/>
</dbReference>
<dbReference type="InterPro" id="IPR042178">
    <property type="entry name" value="Serpin_sf_1"/>
</dbReference>
<name>A0A917CQQ5_9BACL</name>
<dbReference type="Gene3D" id="3.30.497.10">
    <property type="entry name" value="Antithrombin, subunit I, domain 2"/>
    <property type="match status" value="1"/>
</dbReference>
<feature type="domain" description="Serpin" evidence="2">
    <location>
        <begin position="15"/>
        <end position="374"/>
    </location>
</feature>
<comment type="similarity">
    <text evidence="1">Belongs to the serpin family.</text>
</comment>
<dbReference type="GO" id="GO:0004867">
    <property type="term" value="F:serine-type endopeptidase inhibitor activity"/>
    <property type="evidence" value="ECO:0007669"/>
    <property type="project" value="InterPro"/>
</dbReference>
<dbReference type="EMBL" id="BMKR01000022">
    <property type="protein sequence ID" value="GGF94659.1"/>
    <property type="molecule type" value="Genomic_DNA"/>
</dbReference>
<dbReference type="InterPro" id="IPR036186">
    <property type="entry name" value="Serpin_sf"/>
</dbReference>
<gene>
    <name evidence="3" type="ORF">GCM10010912_44540</name>
</gene>
<evidence type="ECO:0000313" key="3">
    <source>
        <dbReference type="EMBL" id="GGF94659.1"/>
    </source>
</evidence>
<evidence type="ECO:0000259" key="2">
    <source>
        <dbReference type="SMART" id="SM00093"/>
    </source>
</evidence>
<dbReference type="Pfam" id="PF00079">
    <property type="entry name" value="Serpin"/>
    <property type="match status" value="1"/>
</dbReference>
<dbReference type="SUPFAM" id="SSF56574">
    <property type="entry name" value="Serpins"/>
    <property type="match status" value="1"/>
</dbReference>
<accession>A0A917CQQ5</accession>
<proteinExistence type="inferred from homology"/>
<dbReference type="PANTHER" id="PTHR11461:SF211">
    <property type="entry name" value="GH10112P-RELATED"/>
    <property type="match status" value="1"/>
</dbReference>
<evidence type="ECO:0000313" key="4">
    <source>
        <dbReference type="Proteomes" id="UP000637643"/>
    </source>
</evidence>